<keyword evidence="2" id="KW-1185">Reference proteome</keyword>
<proteinExistence type="predicted"/>
<organism evidence="2 3">
    <name type="scientific">Branchiostoma floridae</name>
    <name type="common">Florida lancelet</name>
    <name type="synonym">Amphioxus</name>
    <dbReference type="NCBI Taxonomy" id="7739"/>
    <lineage>
        <taxon>Eukaryota</taxon>
        <taxon>Metazoa</taxon>
        <taxon>Chordata</taxon>
        <taxon>Cephalochordata</taxon>
        <taxon>Leptocardii</taxon>
        <taxon>Amphioxiformes</taxon>
        <taxon>Branchiostomatidae</taxon>
        <taxon>Branchiostoma</taxon>
    </lineage>
</organism>
<reference evidence="3" key="2">
    <citation type="submission" date="2025-08" db="UniProtKB">
        <authorList>
            <consortium name="RefSeq"/>
        </authorList>
    </citation>
    <scope>IDENTIFICATION</scope>
    <source>
        <strain evidence="3">S238N-H82</strain>
        <tissue evidence="3">Testes</tissue>
    </source>
</reference>
<evidence type="ECO:0000313" key="3">
    <source>
        <dbReference type="RefSeq" id="XP_035657515.1"/>
    </source>
</evidence>
<feature type="compositionally biased region" description="Polar residues" evidence="1">
    <location>
        <begin position="291"/>
        <end position="304"/>
    </location>
</feature>
<feature type="region of interest" description="Disordered" evidence="1">
    <location>
        <begin position="36"/>
        <end position="57"/>
    </location>
</feature>
<name>A0A9J7HFK7_BRAFL</name>
<gene>
    <name evidence="3" type="primary">LOC118403129</name>
</gene>
<evidence type="ECO:0000256" key="1">
    <source>
        <dbReference type="SAM" id="MobiDB-lite"/>
    </source>
</evidence>
<dbReference type="GeneID" id="118403129"/>
<feature type="region of interest" description="Disordered" evidence="1">
    <location>
        <begin position="272"/>
        <end position="312"/>
    </location>
</feature>
<evidence type="ECO:0000313" key="2">
    <source>
        <dbReference type="Proteomes" id="UP000001554"/>
    </source>
</evidence>
<dbReference type="RefSeq" id="XP_035657515.1">
    <property type="nucleotide sequence ID" value="XM_035801622.1"/>
</dbReference>
<dbReference type="OrthoDB" id="2556847at2759"/>
<dbReference type="AlphaFoldDB" id="A0A9J7HFK7"/>
<accession>A0A9J7HFK7</accession>
<reference evidence="2" key="1">
    <citation type="journal article" date="2020" name="Nat. Ecol. Evol.">
        <title>Deeply conserved synteny resolves early events in vertebrate evolution.</title>
        <authorList>
            <person name="Simakov O."/>
            <person name="Marletaz F."/>
            <person name="Yue J.X."/>
            <person name="O'Connell B."/>
            <person name="Jenkins J."/>
            <person name="Brandt A."/>
            <person name="Calef R."/>
            <person name="Tung C.H."/>
            <person name="Huang T.K."/>
            <person name="Schmutz J."/>
            <person name="Satoh N."/>
            <person name="Yu J.K."/>
            <person name="Putnam N.H."/>
            <person name="Green R.E."/>
            <person name="Rokhsar D.S."/>
        </authorList>
    </citation>
    <scope>NUCLEOTIDE SEQUENCE [LARGE SCALE GENOMIC DNA]</scope>
    <source>
        <strain evidence="2">S238N-H82</strain>
    </source>
</reference>
<sequence>MFQRTDPSAEMVMLWRIFVHEEKSALAQEKKLAVEGANGTPVAAPSPSTSQEPAEPPAAALPVVGTATTAYLQPSAPTNTFPKSTATVTTSRSLTAASSVLKPHTKTVTQDPLMVQGRTVAAKVAVPVARGVAVPMETKEPSDEESEDEVDMADTVGASQPAMSYLNIDSSSMIEAVKATSPARLKSESEMAVASLLGEDSVDIDILNSDIANSDLPEDPGVDAVRSLTGALSPTRRNLNLDAAANDFEDDSDEEPDSLNEQVQSAINSILELQGRGPLDEEDSPQDVFNPFSQDPPCSTSSEQNIDEDNALDEAVKSILF</sequence>
<dbReference type="Proteomes" id="UP000001554">
    <property type="component" value="Chromosome 16"/>
</dbReference>
<protein>
    <submittedName>
        <fullName evidence="3">Uncharacterized protein LOC118403129</fullName>
    </submittedName>
</protein>
<feature type="compositionally biased region" description="Low complexity" evidence="1">
    <location>
        <begin position="43"/>
        <end position="57"/>
    </location>
</feature>
<dbReference type="KEGG" id="bfo:118403129"/>